<accession>A0ABT8LEP1</accession>
<evidence type="ECO:0000256" key="2">
    <source>
        <dbReference type="ARBA" id="ARBA00022448"/>
    </source>
</evidence>
<keyword evidence="6 7" id="KW-0998">Cell outer membrane</keyword>
<evidence type="ECO:0000256" key="1">
    <source>
        <dbReference type="ARBA" id="ARBA00004571"/>
    </source>
</evidence>
<keyword evidence="5 7" id="KW-0472">Membrane</keyword>
<dbReference type="Gene3D" id="2.60.40.1120">
    <property type="entry name" value="Carboxypeptidase-like, regulatory domain"/>
    <property type="match status" value="1"/>
</dbReference>
<dbReference type="PROSITE" id="PS52016">
    <property type="entry name" value="TONB_DEPENDENT_REC_3"/>
    <property type="match status" value="1"/>
</dbReference>
<keyword evidence="3 7" id="KW-1134">Transmembrane beta strand</keyword>
<organism evidence="9 10">
    <name type="scientific">Agaribacillus aureus</name>
    <dbReference type="NCBI Taxonomy" id="3051825"/>
    <lineage>
        <taxon>Bacteria</taxon>
        <taxon>Pseudomonadati</taxon>
        <taxon>Bacteroidota</taxon>
        <taxon>Cytophagia</taxon>
        <taxon>Cytophagales</taxon>
        <taxon>Splendidivirgaceae</taxon>
        <taxon>Agaribacillus</taxon>
    </lineage>
</organism>
<evidence type="ECO:0000256" key="7">
    <source>
        <dbReference type="PROSITE-ProRule" id="PRU01360"/>
    </source>
</evidence>
<dbReference type="InterPro" id="IPR023996">
    <property type="entry name" value="TonB-dep_OMP_SusC/RagA"/>
</dbReference>
<dbReference type="Gene3D" id="3.55.50.30">
    <property type="match status" value="1"/>
</dbReference>
<dbReference type="InterPro" id="IPR037066">
    <property type="entry name" value="Plug_dom_sf"/>
</dbReference>
<dbReference type="NCBIfam" id="TIGR04056">
    <property type="entry name" value="OMP_RagA_SusC"/>
    <property type="match status" value="1"/>
</dbReference>
<dbReference type="InterPro" id="IPR036942">
    <property type="entry name" value="Beta-barrel_TonB_sf"/>
</dbReference>
<dbReference type="Gene3D" id="2.40.170.20">
    <property type="entry name" value="TonB-dependent receptor, beta-barrel domain"/>
    <property type="match status" value="1"/>
</dbReference>
<keyword evidence="4 7" id="KW-0812">Transmembrane</keyword>
<dbReference type="RefSeq" id="WP_346761589.1">
    <property type="nucleotide sequence ID" value="NZ_JAUJEB010000008.1"/>
</dbReference>
<dbReference type="SUPFAM" id="SSF49464">
    <property type="entry name" value="Carboxypeptidase regulatory domain-like"/>
    <property type="match status" value="1"/>
</dbReference>
<dbReference type="InterPro" id="IPR008969">
    <property type="entry name" value="CarboxyPept-like_regulatory"/>
</dbReference>
<dbReference type="Pfam" id="PF07715">
    <property type="entry name" value="Plug"/>
    <property type="match status" value="1"/>
</dbReference>
<comment type="caution">
    <text evidence="9">The sequence shown here is derived from an EMBL/GenBank/DDBJ whole genome shotgun (WGS) entry which is preliminary data.</text>
</comment>
<comment type="subcellular location">
    <subcellularLocation>
        <location evidence="1 7">Cell outer membrane</location>
        <topology evidence="1 7">Multi-pass membrane protein</topology>
    </subcellularLocation>
</comment>
<evidence type="ECO:0000313" key="9">
    <source>
        <dbReference type="EMBL" id="MDN5216252.1"/>
    </source>
</evidence>
<evidence type="ECO:0000313" key="10">
    <source>
        <dbReference type="Proteomes" id="UP001172083"/>
    </source>
</evidence>
<keyword evidence="2 7" id="KW-0813">Transport</keyword>
<dbReference type="Pfam" id="PF13715">
    <property type="entry name" value="CarbopepD_reg_2"/>
    <property type="match status" value="1"/>
</dbReference>
<dbReference type="InterPro" id="IPR039426">
    <property type="entry name" value="TonB-dep_rcpt-like"/>
</dbReference>
<comment type="similarity">
    <text evidence="7">Belongs to the TonB-dependent receptor family.</text>
</comment>
<proteinExistence type="inferred from homology"/>
<dbReference type="Gene3D" id="2.170.130.10">
    <property type="entry name" value="TonB-dependent receptor, plug domain"/>
    <property type="match status" value="1"/>
</dbReference>
<keyword evidence="10" id="KW-1185">Reference proteome</keyword>
<dbReference type="EMBL" id="JAUJEB010000008">
    <property type="protein sequence ID" value="MDN5216252.1"/>
    <property type="molecule type" value="Genomic_DNA"/>
</dbReference>
<dbReference type="NCBIfam" id="TIGR04057">
    <property type="entry name" value="SusC_RagA_signa"/>
    <property type="match status" value="1"/>
</dbReference>
<feature type="domain" description="TonB-dependent receptor plug" evidence="8">
    <location>
        <begin position="220"/>
        <end position="325"/>
    </location>
</feature>
<dbReference type="InterPro" id="IPR012910">
    <property type="entry name" value="Plug_dom"/>
</dbReference>
<evidence type="ECO:0000256" key="6">
    <source>
        <dbReference type="ARBA" id="ARBA00023237"/>
    </source>
</evidence>
<reference evidence="9" key="1">
    <citation type="submission" date="2023-06" db="EMBL/GenBank/DDBJ databases">
        <title>Genomic of Agaribacillus aureum.</title>
        <authorList>
            <person name="Wang G."/>
        </authorList>
    </citation>
    <scope>NUCLEOTIDE SEQUENCE</scope>
    <source>
        <strain evidence="9">BMA12</strain>
    </source>
</reference>
<dbReference type="SUPFAM" id="SSF56935">
    <property type="entry name" value="Porins"/>
    <property type="match status" value="1"/>
</dbReference>
<gene>
    <name evidence="9" type="ORF">QQ020_29560</name>
</gene>
<keyword evidence="9" id="KW-0675">Receptor</keyword>
<evidence type="ECO:0000256" key="3">
    <source>
        <dbReference type="ARBA" id="ARBA00022452"/>
    </source>
</evidence>
<dbReference type="InterPro" id="IPR023997">
    <property type="entry name" value="TonB-dep_OMP_SusC/RagA_CS"/>
</dbReference>
<evidence type="ECO:0000256" key="4">
    <source>
        <dbReference type="ARBA" id="ARBA00022692"/>
    </source>
</evidence>
<protein>
    <submittedName>
        <fullName evidence="9">TonB-dependent receptor</fullName>
    </submittedName>
</protein>
<evidence type="ECO:0000256" key="5">
    <source>
        <dbReference type="ARBA" id="ARBA00023136"/>
    </source>
</evidence>
<evidence type="ECO:0000259" key="8">
    <source>
        <dbReference type="Pfam" id="PF07715"/>
    </source>
</evidence>
<name>A0ABT8LEP1_9BACT</name>
<sequence>MSKIMLYGFVFQFFFLSILLAENGKSQRKSISNIPLALEFKNTNLKNVFDKITEVTDFEFAFNDARVDLNARVTTLTENKSLRGLLEKLSRDYKLKFKRVNENIVVSKRLFMSTAIEEIIDPEEIASIIIQGTVTSSDDNLPLPGVTVVAKGTTTGTTTDNDGRYNIEVEDGTQTLVFSYVGFVSEEIDIAGRSVINVSLAPDVLSLQELVVIGYGTQEKKDVTGALSTIEGAALTVAPVPNLSGALAGKVTGVLSIQPSGQPGFDEAQFQIRGRSTTGNSNPLILVDGVVRPFSRVNPHEIESVTVLKDAASTAVYGSRAANGVLLITTRRGEIGKPSFNFSTRVSRQSPIDRPDLMDANQYVLSFREALANEGTPPDQLPFADRLADAQNGALESFDWWESTLTNSAPMQQYNFSVSGGTDIIKYFFSYGLLDQEGFMENATYKQNSIRSNIDVQLTDRLTFGLDLAGRLEDRLRSADGDGEIFSNALRANPLFPVFLDGRPGAEDLPPGSLGFDGFSGNSFGDANRNGTNTRDNDLFQSNIRLTYDIPWIKGLKASGLYSYDRTNTRTRIFFTPYTTYQRNEATGEFIRLISDNNRTLDETRSNLTQQTVQLSFNYEKDWADHHISALALFEQIETDFDQLSAFRDGFISPVIEQFFAGSVENDQNNGTALETARRGYVARVNYGFRNKYLFQANLRIDQSFAFPSDEREGYFPAFSAGWRISEEPFMSNIDFISNLKARASWGIIGNDRVDPFQFLAGFAFGGGYIQDGALQLGIQPTVIPNPNITWETAKATDIGIEAGFLDGKLELEMDYYFKRTDNILASRSLSVPQTFGATLPDENLAIVDSWGWEALVSHSNNIGELAYEVSANVTIAKNEIVFLDEPADVLPSASLTGKEIGVRVGFLSDGLYQSQEEINNGPTQFGALAPGDIRYKDINGRDAEGNLTGLPDGQINQDDRSVIGSSNTPNLIYGINFELGYKGFNLSAKFQGASDYSRRIQPEGFLLGVGNNFAVLEDSWSPTNTDAKYPRILPDGNANNDQSSDFWIEEINFFRLRNVKLSYDFTETLDFFESIGIEELQMFFSASNLVTFTNVSIGDPEGNDGNALFYPLSRTLSFGVNIGF</sequence>
<dbReference type="Proteomes" id="UP001172083">
    <property type="component" value="Unassembled WGS sequence"/>
</dbReference>